<accession>A0ABT7JCW3</accession>
<feature type="compositionally biased region" description="Basic and acidic residues" evidence="1">
    <location>
        <begin position="327"/>
        <end position="336"/>
    </location>
</feature>
<reference evidence="3 4" key="1">
    <citation type="submission" date="2023-05" db="EMBL/GenBank/DDBJ databases">
        <title>Streptomyces fuscus sp. nov., a brown-black pigment producing actinomyces isolated from dry sand of Sea duck farm.</title>
        <authorList>
            <person name="Xie J."/>
            <person name="Shen N."/>
        </authorList>
    </citation>
    <scope>NUCLEOTIDE SEQUENCE [LARGE SCALE GENOMIC DNA]</scope>
    <source>
        <strain evidence="3 4">GXMU-J15</strain>
    </source>
</reference>
<comment type="caution">
    <text evidence="3">The sequence shown here is derived from an EMBL/GenBank/DDBJ whole genome shotgun (WGS) entry which is preliminary data.</text>
</comment>
<keyword evidence="4" id="KW-1185">Reference proteome</keyword>
<evidence type="ECO:0000256" key="1">
    <source>
        <dbReference type="SAM" id="MobiDB-lite"/>
    </source>
</evidence>
<feature type="region of interest" description="Disordered" evidence="1">
    <location>
        <begin position="24"/>
        <end position="89"/>
    </location>
</feature>
<evidence type="ECO:0000313" key="3">
    <source>
        <dbReference type="EMBL" id="MDL2081358.1"/>
    </source>
</evidence>
<dbReference type="EMBL" id="JASJUS010000046">
    <property type="protein sequence ID" value="MDL2081358.1"/>
    <property type="molecule type" value="Genomic_DNA"/>
</dbReference>
<proteinExistence type="predicted"/>
<evidence type="ECO:0000313" key="4">
    <source>
        <dbReference type="Proteomes" id="UP001241926"/>
    </source>
</evidence>
<dbReference type="Proteomes" id="UP001241926">
    <property type="component" value="Unassembled WGS sequence"/>
</dbReference>
<evidence type="ECO:0000259" key="2">
    <source>
        <dbReference type="Pfam" id="PF14016"/>
    </source>
</evidence>
<dbReference type="InterPro" id="IPR025326">
    <property type="entry name" value="DUF4232"/>
</dbReference>
<feature type="region of interest" description="Disordered" evidence="1">
    <location>
        <begin position="319"/>
        <end position="343"/>
    </location>
</feature>
<dbReference type="Pfam" id="PF14016">
    <property type="entry name" value="DUF4232"/>
    <property type="match status" value="1"/>
</dbReference>
<feature type="compositionally biased region" description="Gly residues" evidence="1">
    <location>
        <begin position="28"/>
        <end position="39"/>
    </location>
</feature>
<name>A0ABT7JCW3_9ACTN</name>
<gene>
    <name evidence="3" type="ORF">QNN03_33475</name>
</gene>
<dbReference type="RefSeq" id="WP_285436866.1">
    <property type="nucleotide sequence ID" value="NZ_JASJUS010000046.1"/>
</dbReference>
<organism evidence="3 4">
    <name type="scientific">Streptomyces fuscus</name>
    <dbReference type="NCBI Taxonomy" id="3048495"/>
    <lineage>
        <taxon>Bacteria</taxon>
        <taxon>Bacillati</taxon>
        <taxon>Actinomycetota</taxon>
        <taxon>Actinomycetes</taxon>
        <taxon>Kitasatosporales</taxon>
        <taxon>Streptomycetaceae</taxon>
        <taxon>Streptomyces</taxon>
    </lineage>
</organism>
<feature type="domain" description="DUF4232" evidence="2">
    <location>
        <begin position="192"/>
        <end position="327"/>
    </location>
</feature>
<protein>
    <submittedName>
        <fullName evidence="3">DUF4232 domain-containing protein</fullName>
    </submittedName>
</protein>
<sequence>MPTPRRAVPAVLLGALLLAACGTEKSEAGGGGDGGGGDGRVARATLCPSQQQYGVLPSADGPDEATPTARPSGTPSELPLPPSDGQGDEEVRVTGLYAWGPGSGCDGVDYSADFEVTNNGPEEATYSITFAFGSSGQGMEPIERTVEAVGAGRTVKGTVVMRDLPPAEAPTVDILSTRSVPTAEVPTQSGPCPKSGMHVYADRGDAAMGLRVVGLHVVNCGEETLEFNGYPELELFDEDHEKVTGVRILEGTGSISTGLGDDTVRPVSLAPGEAAQAQLSWRNTTEFGDPVNAPYVRVRAAPGDAPVMVTPELDLGTTGKLGVGPWQKDENYRAPETEAPATP</sequence>
<dbReference type="PROSITE" id="PS51257">
    <property type="entry name" value="PROKAR_LIPOPROTEIN"/>
    <property type="match status" value="1"/>
</dbReference>